<keyword evidence="3" id="KW-0732">Signal</keyword>
<keyword evidence="1" id="KW-0479">Metal-binding</keyword>
<name>A0AA40EG39_9PEZI</name>
<evidence type="ECO:0000313" key="5">
    <source>
        <dbReference type="EMBL" id="KAK0738680.1"/>
    </source>
</evidence>
<proteinExistence type="predicted"/>
<dbReference type="Proteomes" id="UP001172155">
    <property type="component" value="Unassembled WGS sequence"/>
</dbReference>
<keyword evidence="6" id="KW-1185">Reference proteome</keyword>
<keyword evidence="2" id="KW-0560">Oxidoreductase</keyword>
<evidence type="ECO:0000259" key="4">
    <source>
        <dbReference type="Pfam" id="PF00264"/>
    </source>
</evidence>
<feature type="chain" id="PRO_5041225822" description="Tyrosinase copper-binding domain-containing protein" evidence="3">
    <location>
        <begin position="19"/>
        <end position="383"/>
    </location>
</feature>
<dbReference type="Pfam" id="PF00264">
    <property type="entry name" value="Tyrosinase"/>
    <property type="match status" value="1"/>
</dbReference>
<dbReference type="SUPFAM" id="SSF48056">
    <property type="entry name" value="Di-copper centre-containing domain"/>
    <property type="match status" value="1"/>
</dbReference>
<feature type="domain" description="Tyrosinase copper-binding" evidence="4">
    <location>
        <begin position="101"/>
        <end position="322"/>
    </location>
</feature>
<accession>A0AA40EG39</accession>
<dbReference type="Gene3D" id="1.10.1280.10">
    <property type="entry name" value="Di-copper center containing domain from catechol oxidase"/>
    <property type="match status" value="1"/>
</dbReference>
<dbReference type="InterPro" id="IPR050316">
    <property type="entry name" value="Tyrosinase/Hemocyanin"/>
</dbReference>
<sequence length="383" mass="42066">MRLLKSLAAVALAGTALAASIPTFTQAQIDSGEAIRQLGKIAYDNAMARVAKSTSGCTKDKVKIRKEWRNMTLPDRKGYQEAVTCLMNKPTRYKGIAGAKSAWDDYGVLHYYETPFVHNNALFFPWHRHYNWVLEEDLKNLCGYTGGFPYWEWGLDCGKIDKSPLWDGSEYSLGGNGEYVARKSPAMAGAKAGTGGGCVKTGPFSKVTVNLGPTTFGGNNPLRHNPRCLKRDLNDDICTKWASLRRTTDLILFASSMDVFQSGSQGEGVRGDGGKDFSMGVHTGGHYAISGDPGSDFHFSALEPGFYLHHGNMDRMHFIWQNLDWEKRGKEISGTGTMFNSPPSPVSKLGDNMGFEPLNRNITIGAAMDTVGGTPLCYVYEPW</sequence>
<evidence type="ECO:0000313" key="6">
    <source>
        <dbReference type="Proteomes" id="UP001172155"/>
    </source>
</evidence>
<dbReference type="AlphaFoldDB" id="A0AA40EG39"/>
<feature type="signal peptide" evidence="3">
    <location>
        <begin position="1"/>
        <end position="18"/>
    </location>
</feature>
<dbReference type="EMBL" id="JAUKUD010000007">
    <property type="protein sequence ID" value="KAK0738680.1"/>
    <property type="molecule type" value="Genomic_DNA"/>
</dbReference>
<dbReference type="GO" id="GO:0016491">
    <property type="term" value="F:oxidoreductase activity"/>
    <property type="evidence" value="ECO:0007669"/>
    <property type="project" value="UniProtKB-KW"/>
</dbReference>
<dbReference type="PANTHER" id="PTHR11474">
    <property type="entry name" value="TYROSINASE FAMILY MEMBER"/>
    <property type="match status" value="1"/>
</dbReference>
<comment type="caution">
    <text evidence="5">The sequence shown here is derived from an EMBL/GenBank/DDBJ whole genome shotgun (WGS) entry which is preliminary data.</text>
</comment>
<dbReference type="PANTHER" id="PTHR11474:SF125">
    <property type="entry name" value="N-ACETYL-6-HYDROXYTRYPTOPHAN OXIDASE IVOB-RELATED"/>
    <property type="match status" value="1"/>
</dbReference>
<dbReference type="InterPro" id="IPR008922">
    <property type="entry name" value="Di-copper_centre_dom_sf"/>
</dbReference>
<dbReference type="GO" id="GO:0046872">
    <property type="term" value="F:metal ion binding"/>
    <property type="evidence" value="ECO:0007669"/>
    <property type="project" value="UniProtKB-KW"/>
</dbReference>
<dbReference type="PRINTS" id="PR00092">
    <property type="entry name" value="TYROSINASE"/>
</dbReference>
<reference evidence="5" key="1">
    <citation type="submission" date="2023-06" db="EMBL/GenBank/DDBJ databases">
        <title>Genome-scale phylogeny and comparative genomics of the fungal order Sordariales.</title>
        <authorList>
            <consortium name="Lawrence Berkeley National Laboratory"/>
            <person name="Hensen N."/>
            <person name="Bonometti L."/>
            <person name="Westerberg I."/>
            <person name="Brannstrom I.O."/>
            <person name="Guillou S."/>
            <person name="Cros-Aarteil S."/>
            <person name="Calhoun S."/>
            <person name="Haridas S."/>
            <person name="Kuo A."/>
            <person name="Mondo S."/>
            <person name="Pangilinan J."/>
            <person name="Riley R."/>
            <person name="LaButti K."/>
            <person name="Andreopoulos B."/>
            <person name="Lipzen A."/>
            <person name="Chen C."/>
            <person name="Yanf M."/>
            <person name="Daum C."/>
            <person name="Ng V."/>
            <person name="Clum A."/>
            <person name="Steindorff A."/>
            <person name="Ohm R."/>
            <person name="Martin F."/>
            <person name="Silar P."/>
            <person name="Natvig D."/>
            <person name="Lalanne C."/>
            <person name="Gautier V."/>
            <person name="Ament-velasquez S.L."/>
            <person name="Kruys A."/>
            <person name="Hutchinson M.I."/>
            <person name="Powell A.J."/>
            <person name="Barry K."/>
            <person name="Miller A.N."/>
            <person name="Grigoriev I.V."/>
            <person name="Debuchy R."/>
            <person name="Gladieux P."/>
            <person name="Thoren M.H."/>
            <person name="Johannesson H."/>
        </authorList>
    </citation>
    <scope>NUCLEOTIDE SEQUENCE</scope>
    <source>
        <strain evidence="5">SMH3187-1</strain>
    </source>
</reference>
<gene>
    <name evidence="5" type="ORF">B0T18DRAFT_483479</name>
</gene>
<evidence type="ECO:0000256" key="2">
    <source>
        <dbReference type="ARBA" id="ARBA00023002"/>
    </source>
</evidence>
<organism evidence="5 6">
    <name type="scientific">Schizothecium vesticola</name>
    <dbReference type="NCBI Taxonomy" id="314040"/>
    <lineage>
        <taxon>Eukaryota</taxon>
        <taxon>Fungi</taxon>
        <taxon>Dikarya</taxon>
        <taxon>Ascomycota</taxon>
        <taxon>Pezizomycotina</taxon>
        <taxon>Sordariomycetes</taxon>
        <taxon>Sordariomycetidae</taxon>
        <taxon>Sordariales</taxon>
        <taxon>Schizotheciaceae</taxon>
        <taxon>Schizothecium</taxon>
    </lineage>
</organism>
<evidence type="ECO:0000256" key="1">
    <source>
        <dbReference type="ARBA" id="ARBA00022723"/>
    </source>
</evidence>
<protein>
    <recommendedName>
        <fullName evidence="4">Tyrosinase copper-binding domain-containing protein</fullName>
    </recommendedName>
</protein>
<dbReference type="InterPro" id="IPR002227">
    <property type="entry name" value="Tyrosinase_Cu-bd"/>
</dbReference>
<evidence type="ECO:0000256" key="3">
    <source>
        <dbReference type="SAM" id="SignalP"/>
    </source>
</evidence>